<gene>
    <name evidence="1" type="ORF">ACFSYC_01250</name>
</gene>
<sequence>MKTHMNLSIEKDLVKKIKAYAEKRQISVSDLVEAYFSKIVKPSKTFTVIDLIEGLEKPVLEEGTDLKKSFYEQQSSKYGF</sequence>
<dbReference type="EMBL" id="JBHUON010000001">
    <property type="protein sequence ID" value="MFD2863299.1"/>
    <property type="molecule type" value="Genomic_DNA"/>
</dbReference>
<name>A0ABW5XJ92_9SPHI</name>
<organism evidence="1 2">
    <name type="scientific">Mucilaginibacter antarcticus</name>
    <dbReference type="NCBI Taxonomy" id="1855725"/>
    <lineage>
        <taxon>Bacteria</taxon>
        <taxon>Pseudomonadati</taxon>
        <taxon>Bacteroidota</taxon>
        <taxon>Sphingobacteriia</taxon>
        <taxon>Sphingobacteriales</taxon>
        <taxon>Sphingobacteriaceae</taxon>
        <taxon>Mucilaginibacter</taxon>
    </lineage>
</organism>
<reference evidence="2" key="1">
    <citation type="journal article" date="2019" name="Int. J. Syst. Evol. Microbiol.">
        <title>The Global Catalogue of Microorganisms (GCM) 10K type strain sequencing project: providing services to taxonomists for standard genome sequencing and annotation.</title>
        <authorList>
            <consortium name="The Broad Institute Genomics Platform"/>
            <consortium name="The Broad Institute Genome Sequencing Center for Infectious Disease"/>
            <person name="Wu L."/>
            <person name="Ma J."/>
        </authorList>
    </citation>
    <scope>NUCLEOTIDE SEQUENCE [LARGE SCALE GENOMIC DNA]</scope>
    <source>
        <strain evidence="2">KCTC 52232</strain>
    </source>
</reference>
<comment type="caution">
    <text evidence="1">The sequence shown here is derived from an EMBL/GenBank/DDBJ whole genome shotgun (WGS) entry which is preliminary data.</text>
</comment>
<evidence type="ECO:0000313" key="1">
    <source>
        <dbReference type="EMBL" id="MFD2863299.1"/>
    </source>
</evidence>
<protein>
    <submittedName>
        <fullName evidence="1">DUF6364 family protein</fullName>
    </submittedName>
</protein>
<dbReference type="RefSeq" id="WP_377122664.1">
    <property type="nucleotide sequence ID" value="NZ_JBHUHN010000001.1"/>
</dbReference>
<keyword evidence="2" id="KW-1185">Reference proteome</keyword>
<proteinExistence type="predicted"/>
<evidence type="ECO:0000313" key="2">
    <source>
        <dbReference type="Proteomes" id="UP001597601"/>
    </source>
</evidence>
<dbReference type="Pfam" id="PF19891">
    <property type="entry name" value="DUF6364"/>
    <property type="match status" value="1"/>
</dbReference>
<dbReference type="Proteomes" id="UP001597601">
    <property type="component" value="Unassembled WGS sequence"/>
</dbReference>
<accession>A0ABW5XJ92</accession>
<dbReference type="InterPro" id="IPR045944">
    <property type="entry name" value="DUF6364"/>
</dbReference>